<dbReference type="AlphaFoldDB" id="A0A956NK69"/>
<evidence type="ECO:0000313" key="10">
    <source>
        <dbReference type="Proteomes" id="UP000739538"/>
    </source>
</evidence>
<keyword evidence="7" id="KW-0472">Membrane</keyword>
<dbReference type="CDD" id="cd14014">
    <property type="entry name" value="STKc_PknB_like"/>
    <property type="match status" value="1"/>
</dbReference>
<dbReference type="PROSITE" id="PS00107">
    <property type="entry name" value="PROTEIN_KINASE_ATP"/>
    <property type="match status" value="1"/>
</dbReference>
<feature type="domain" description="Protein kinase" evidence="8">
    <location>
        <begin position="10"/>
        <end position="270"/>
    </location>
</feature>
<gene>
    <name evidence="9" type="ORF">KDA27_22550</name>
</gene>
<accession>A0A956NK69</accession>
<keyword evidence="2 5" id="KW-0547">Nucleotide-binding</keyword>
<feature type="transmembrane region" description="Helical" evidence="7">
    <location>
        <begin position="439"/>
        <end position="458"/>
    </location>
</feature>
<keyword evidence="7" id="KW-0812">Transmembrane</keyword>
<feature type="compositionally biased region" description="Low complexity" evidence="6">
    <location>
        <begin position="340"/>
        <end position="368"/>
    </location>
</feature>
<dbReference type="Gene3D" id="3.30.200.20">
    <property type="entry name" value="Phosphorylase Kinase, domain 1"/>
    <property type="match status" value="1"/>
</dbReference>
<feature type="region of interest" description="Disordered" evidence="6">
    <location>
        <begin position="340"/>
        <end position="432"/>
    </location>
</feature>
<reference evidence="9" key="1">
    <citation type="submission" date="2020-04" db="EMBL/GenBank/DDBJ databases">
        <authorList>
            <person name="Zhang T."/>
        </authorList>
    </citation>
    <scope>NUCLEOTIDE SEQUENCE</scope>
    <source>
        <strain evidence="9">HKST-UBA02</strain>
    </source>
</reference>
<dbReference type="InterPro" id="IPR000719">
    <property type="entry name" value="Prot_kinase_dom"/>
</dbReference>
<feature type="binding site" evidence="5">
    <location>
        <position position="39"/>
    </location>
    <ligand>
        <name>ATP</name>
        <dbReference type="ChEBI" id="CHEBI:30616"/>
    </ligand>
</feature>
<keyword evidence="4 5" id="KW-0067">ATP-binding</keyword>
<evidence type="ECO:0000256" key="3">
    <source>
        <dbReference type="ARBA" id="ARBA00022777"/>
    </source>
</evidence>
<evidence type="ECO:0000256" key="5">
    <source>
        <dbReference type="PROSITE-ProRule" id="PRU10141"/>
    </source>
</evidence>
<reference evidence="9" key="2">
    <citation type="journal article" date="2021" name="Microbiome">
        <title>Successional dynamics and alternative stable states in a saline activated sludge microbial community over 9 years.</title>
        <authorList>
            <person name="Wang Y."/>
            <person name="Ye J."/>
            <person name="Ju F."/>
            <person name="Liu L."/>
            <person name="Boyd J.A."/>
            <person name="Deng Y."/>
            <person name="Parks D.H."/>
            <person name="Jiang X."/>
            <person name="Yin X."/>
            <person name="Woodcroft B.J."/>
            <person name="Tyson G.W."/>
            <person name="Hugenholtz P."/>
            <person name="Polz M.F."/>
            <person name="Zhang T."/>
        </authorList>
    </citation>
    <scope>NUCLEOTIDE SEQUENCE</scope>
    <source>
        <strain evidence="9">HKST-UBA02</strain>
    </source>
</reference>
<evidence type="ECO:0000256" key="4">
    <source>
        <dbReference type="ARBA" id="ARBA00022840"/>
    </source>
</evidence>
<feature type="non-terminal residue" evidence="9">
    <location>
        <position position="557"/>
    </location>
</feature>
<dbReference type="PROSITE" id="PS50011">
    <property type="entry name" value="PROTEIN_KINASE_DOM"/>
    <property type="match status" value="1"/>
</dbReference>
<comment type="caution">
    <text evidence="9">The sequence shown here is derived from an EMBL/GenBank/DDBJ whole genome shotgun (WGS) entry which is preliminary data.</text>
</comment>
<feature type="region of interest" description="Disordered" evidence="6">
    <location>
        <begin position="291"/>
        <end position="315"/>
    </location>
</feature>
<dbReference type="PROSITE" id="PS00108">
    <property type="entry name" value="PROTEIN_KINASE_ST"/>
    <property type="match status" value="1"/>
</dbReference>
<dbReference type="InterPro" id="IPR011009">
    <property type="entry name" value="Kinase-like_dom_sf"/>
</dbReference>
<keyword evidence="7" id="KW-1133">Transmembrane helix</keyword>
<proteinExistence type="predicted"/>
<dbReference type="EMBL" id="JAGQHS010000189">
    <property type="protein sequence ID" value="MCA9758594.1"/>
    <property type="molecule type" value="Genomic_DNA"/>
</dbReference>
<evidence type="ECO:0000259" key="8">
    <source>
        <dbReference type="PROSITE" id="PS50011"/>
    </source>
</evidence>
<evidence type="ECO:0000256" key="1">
    <source>
        <dbReference type="ARBA" id="ARBA00022679"/>
    </source>
</evidence>
<keyword evidence="1" id="KW-0808">Transferase</keyword>
<evidence type="ECO:0000256" key="2">
    <source>
        <dbReference type="ARBA" id="ARBA00022741"/>
    </source>
</evidence>
<sequence>MQLPNRLGGFELTQRLGSGAMGTVYSAIQSALGRRVVVKTLHPHLMEDPDLIARFHREARHAAALQHPNTVQVYDFGRDGDIHYIAMEFVDGLDLKQILSVLGPFPSEVVTLVLRDICRGMEAAHGRDLVHRDIKPANLMITRSGVVKVMDFGLARETAESSTLTRHGSVMGSAAYMSPEQAQGLPVDHRTDVFSTGLVGYEIASNVRAFPGENYAAVLRAVVFDAMEPLERHRDGLPQELYDVIRSMTMKELGDRCPSMSAARDALESLAQRLGLRGEDRILADFVRRADEARGRSEATPPKPAGGGATMVAPGTRAGADATEMAPGTGSHADATEVAQGTQAGGDATAFAPGTGAGAPHPGTSASGGPSGSGPVPPAGTSSGGSPPKPTGSATGGSGPGSPPPESTGGGSASGAGSGSARGSGSAGGSGSGGFPRPLLWVLVAVVVGVAGFFGWNATRKAPEPIRNPAACCFEDGTCRLLTESECSAAGGTSDAAETCDPNPCAQPVGACCLGNGTCLELTEEECERRDGEFQGTGKSCDEVTCETPEGACCFDD</sequence>
<dbReference type="SMART" id="SM00220">
    <property type="entry name" value="S_TKc"/>
    <property type="match status" value="1"/>
</dbReference>
<dbReference type="GO" id="GO:0005524">
    <property type="term" value="F:ATP binding"/>
    <property type="evidence" value="ECO:0007669"/>
    <property type="project" value="UniProtKB-UniRule"/>
</dbReference>
<keyword evidence="3 9" id="KW-0418">Kinase</keyword>
<dbReference type="PANTHER" id="PTHR43289">
    <property type="entry name" value="MITOGEN-ACTIVATED PROTEIN KINASE KINASE KINASE 20-RELATED"/>
    <property type="match status" value="1"/>
</dbReference>
<name>A0A956NK69_UNCEI</name>
<dbReference type="Proteomes" id="UP000739538">
    <property type="component" value="Unassembled WGS sequence"/>
</dbReference>
<protein>
    <submittedName>
        <fullName evidence="9">Serine/threonine protein kinase</fullName>
    </submittedName>
</protein>
<feature type="compositionally biased region" description="Gly residues" evidence="6">
    <location>
        <begin position="408"/>
        <end position="432"/>
    </location>
</feature>
<evidence type="ECO:0000256" key="7">
    <source>
        <dbReference type="SAM" id="Phobius"/>
    </source>
</evidence>
<evidence type="ECO:0000313" key="9">
    <source>
        <dbReference type="EMBL" id="MCA9758594.1"/>
    </source>
</evidence>
<organism evidence="9 10">
    <name type="scientific">Eiseniibacteriota bacterium</name>
    <dbReference type="NCBI Taxonomy" id="2212470"/>
    <lineage>
        <taxon>Bacteria</taxon>
        <taxon>Candidatus Eiseniibacteriota</taxon>
    </lineage>
</organism>
<keyword evidence="9" id="KW-0723">Serine/threonine-protein kinase</keyword>
<dbReference type="GO" id="GO:0004674">
    <property type="term" value="F:protein serine/threonine kinase activity"/>
    <property type="evidence" value="ECO:0007669"/>
    <property type="project" value="UniProtKB-KW"/>
</dbReference>
<dbReference type="SUPFAM" id="SSF56112">
    <property type="entry name" value="Protein kinase-like (PK-like)"/>
    <property type="match status" value="1"/>
</dbReference>
<evidence type="ECO:0000256" key="6">
    <source>
        <dbReference type="SAM" id="MobiDB-lite"/>
    </source>
</evidence>
<dbReference type="Gene3D" id="1.10.510.10">
    <property type="entry name" value="Transferase(Phosphotransferase) domain 1"/>
    <property type="match status" value="1"/>
</dbReference>
<dbReference type="Pfam" id="PF00069">
    <property type="entry name" value="Pkinase"/>
    <property type="match status" value="1"/>
</dbReference>
<dbReference type="InterPro" id="IPR008271">
    <property type="entry name" value="Ser/Thr_kinase_AS"/>
</dbReference>
<dbReference type="InterPro" id="IPR017441">
    <property type="entry name" value="Protein_kinase_ATP_BS"/>
</dbReference>
<dbReference type="PANTHER" id="PTHR43289:SF6">
    <property type="entry name" value="SERINE_THREONINE-PROTEIN KINASE NEKL-3"/>
    <property type="match status" value="1"/>
</dbReference>